<evidence type="ECO:0000256" key="10">
    <source>
        <dbReference type="ARBA" id="ARBA00032441"/>
    </source>
</evidence>
<keyword evidence="4" id="KW-0963">Cytoplasm</keyword>
<dbReference type="InterPro" id="IPR003442">
    <property type="entry name" value="T6A_TsaE"/>
</dbReference>
<organism evidence="11 12">
    <name type="scientific">Cupriavidus agavae</name>
    <dbReference type="NCBI Taxonomy" id="1001822"/>
    <lineage>
        <taxon>Bacteria</taxon>
        <taxon>Pseudomonadati</taxon>
        <taxon>Pseudomonadota</taxon>
        <taxon>Betaproteobacteria</taxon>
        <taxon>Burkholderiales</taxon>
        <taxon>Burkholderiaceae</taxon>
        <taxon>Cupriavidus</taxon>
    </lineage>
</organism>
<dbReference type="GO" id="GO:0005737">
    <property type="term" value="C:cytoplasm"/>
    <property type="evidence" value="ECO:0007669"/>
    <property type="project" value="UniProtKB-SubCell"/>
</dbReference>
<evidence type="ECO:0000313" key="12">
    <source>
        <dbReference type="Proteomes" id="UP000291078"/>
    </source>
</evidence>
<dbReference type="GO" id="GO:0046872">
    <property type="term" value="F:metal ion binding"/>
    <property type="evidence" value="ECO:0007669"/>
    <property type="project" value="UniProtKB-KW"/>
</dbReference>
<evidence type="ECO:0000256" key="5">
    <source>
        <dbReference type="ARBA" id="ARBA00022694"/>
    </source>
</evidence>
<dbReference type="EMBL" id="SGXM01000001">
    <property type="protein sequence ID" value="RZT43018.1"/>
    <property type="molecule type" value="Genomic_DNA"/>
</dbReference>
<dbReference type="NCBIfam" id="TIGR00150">
    <property type="entry name" value="T6A_YjeE"/>
    <property type="match status" value="1"/>
</dbReference>
<dbReference type="PANTHER" id="PTHR33540:SF2">
    <property type="entry name" value="TRNA THREONYLCARBAMOYLADENOSINE BIOSYNTHESIS PROTEIN TSAE"/>
    <property type="match status" value="1"/>
</dbReference>
<keyword evidence="8" id="KW-0067">ATP-binding</keyword>
<keyword evidence="12" id="KW-1185">Reference proteome</keyword>
<dbReference type="Pfam" id="PF02367">
    <property type="entry name" value="TsaE"/>
    <property type="match status" value="1"/>
</dbReference>
<comment type="subcellular location">
    <subcellularLocation>
        <location evidence="1">Cytoplasm</location>
    </subcellularLocation>
</comment>
<dbReference type="Gene3D" id="3.40.50.300">
    <property type="entry name" value="P-loop containing nucleotide triphosphate hydrolases"/>
    <property type="match status" value="1"/>
</dbReference>
<dbReference type="SUPFAM" id="SSF52540">
    <property type="entry name" value="P-loop containing nucleoside triphosphate hydrolases"/>
    <property type="match status" value="1"/>
</dbReference>
<evidence type="ECO:0000256" key="1">
    <source>
        <dbReference type="ARBA" id="ARBA00004496"/>
    </source>
</evidence>
<accession>A0A4Q7SBG7</accession>
<evidence type="ECO:0000256" key="3">
    <source>
        <dbReference type="ARBA" id="ARBA00019010"/>
    </source>
</evidence>
<name>A0A4Q7SBG7_9BURK</name>
<gene>
    <name evidence="11" type="ORF">EV147_2065</name>
</gene>
<dbReference type="Proteomes" id="UP000291078">
    <property type="component" value="Unassembled WGS sequence"/>
</dbReference>
<evidence type="ECO:0000256" key="4">
    <source>
        <dbReference type="ARBA" id="ARBA00022490"/>
    </source>
</evidence>
<evidence type="ECO:0000256" key="8">
    <source>
        <dbReference type="ARBA" id="ARBA00022840"/>
    </source>
</evidence>
<comment type="caution">
    <text evidence="11">The sequence shown here is derived from an EMBL/GenBank/DDBJ whole genome shotgun (WGS) entry which is preliminary data.</text>
</comment>
<evidence type="ECO:0000313" key="11">
    <source>
        <dbReference type="EMBL" id="RZT43018.1"/>
    </source>
</evidence>
<dbReference type="OrthoDB" id="9800307at2"/>
<dbReference type="AlphaFoldDB" id="A0A4Q7SBG7"/>
<evidence type="ECO:0000256" key="7">
    <source>
        <dbReference type="ARBA" id="ARBA00022741"/>
    </source>
</evidence>
<dbReference type="InterPro" id="IPR027417">
    <property type="entry name" value="P-loop_NTPase"/>
</dbReference>
<protein>
    <recommendedName>
        <fullName evidence="3">tRNA threonylcarbamoyladenosine biosynthesis protein TsaE</fullName>
    </recommendedName>
    <alternativeName>
        <fullName evidence="10">t(6)A37 threonylcarbamoyladenosine biosynthesis protein TsaE</fullName>
    </alternativeName>
</protein>
<sequence>MPLLEERILPLPDEAATDRFGAALAATVRNLPPQTVHLQLSGDLGAGKTTLSRAVLRALGHAGKVRSPTYTLCEPYAVARADGSPLTVYHFDLYRFADPEEWIDAGFRDCFAEPAFNLVEWPEKAGRLLGEPDLHVLLQSDNRVPPAVENGADPADNGAEAGADRRMATLRAYTPVGLTLLNAC</sequence>
<keyword evidence="6" id="KW-0479">Metal-binding</keyword>
<evidence type="ECO:0000256" key="6">
    <source>
        <dbReference type="ARBA" id="ARBA00022723"/>
    </source>
</evidence>
<keyword evidence="7" id="KW-0547">Nucleotide-binding</keyword>
<comment type="similarity">
    <text evidence="2">Belongs to the TsaE family.</text>
</comment>
<dbReference type="RefSeq" id="WP_130390966.1">
    <property type="nucleotide sequence ID" value="NZ_SGXM01000001.1"/>
</dbReference>
<dbReference type="GO" id="GO:0002949">
    <property type="term" value="P:tRNA threonylcarbamoyladenosine modification"/>
    <property type="evidence" value="ECO:0007669"/>
    <property type="project" value="InterPro"/>
</dbReference>
<dbReference type="PANTHER" id="PTHR33540">
    <property type="entry name" value="TRNA THREONYLCARBAMOYLADENOSINE BIOSYNTHESIS PROTEIN TSAE"/>
    <property type="match status" value="1"/>
</dbReference>
<evidence type="ECO:0000256" key="9">
    <source>
        <dbReference type="ARBA" id="ARBA00022842"/>
    </source>
</evidence>
<keyword evidence="9" id="KW-0460">Magnesium</keyword>
<proteinExistence type="inferred from homology"/>
<evidence type="ECO:0000256" key="2">
    <source>
        <dbReference type="ARBA" id="ARBA00007599"/>
    </source>
</evidence>
<keyword evidence="5" id="KW-0819">tRNA processing</keyword>
<dbReference type="GO" id="GO:0005524">
    <property type="term" value="F:ATP binding"/>
    <property type="evidence" value="ECO:0007669"/>
    <property type="project" value="UniProtKB-KW"/>
</dbReference>
<reference evidence="11 12" key="1">
    <citation type="journal article" date="2015" name="Stand. Genomic Sci.">
        <title>Genomic Encyclopedia of Bacterial and Archaeal Type Strains, Phase III: the genomes of soil and plant-associated and newly described type strains.</title>
        <authorList>
            <person name="Whitman W.B."/>
            <person name="Woyke T."/>
            <person name="Klenk H.P."/>
            <person name="Zhou Y."/>
            <person name="Lilburn T.G."/>
            <person name="Beck B.J."/>
            <person name="De Vos P."/>
            <person name="Vandamme P."/>
            <person name="Eisen J.A."/>
            <person name="Garrity G."/>
            <person name="Hugenholtz P."/>
            <person name="Kyrpides N.C."/>
        </authorList>
    </citation>
    <scope>NUCLEOTIDE SEQUENCE [LARGE SCALE GENOMIC DNA]</scope>
    <source>
        <strain evidence="11 12">ASC-9842</strain>
    </source>
</reference>